<name>A0A392PQH0_9FABA</name>
<feature type="non-terminal residue" evidence="1">
    <location>
        <position position="1"/>
    </location>
</feature>
<proteinExistence type="predicted"/>
<organism evidence="1 2">
    <name type="scientific">Trifolium medium</name>
    <dbReference type="NCBI Taxonomy" id="97028"/>
    <lineage>
        <taxon>Eukaryota</taxon>
        <taxon>Viridiplantae</taxon>
        <taxon>Streptophyta</taxon>
        <taxon>Embryophyta</taxon>
        <taxon>Tracheophyta</taxon>
        <taxon>Spermatophyta</taxon>
        <taxon>Magnoliopsida</taxon>
        <taxon>eudicotyledons</taxon>
        <taxon>Gunneridae</taxon>
        <taxon>Pentapetalae</taxon>
        <taxon>rosids</taxon>
        <taxon>fabids</taxon>
        <taxon>Fabales</taxon>
        <taxon>Fabaceae</taxon>
        <taxon>Papilionoideae</taxon>
        <taxon>50 kb inversion clade</taxon>
        <taxon>NPAAA clade</taxon>
        <taxon>Hologalegina</taxon>
        <taxon>IRL clade</taxon>
        <taxon>Trifolieae</taxon>
        <taxon>Trifolium</taxon>
    </lineage>
</organism>
<keyword evidence="2" id="KW-1185">Reference proteome</keyword>
<reference evidence="1 2" key="1">
    <citation type="journal article" date="2018" name="Front. Plant Sci.">
        <title>Red Clover (Trifolium pratense) and Zigzag Clover (T. medium) - A Picture of Genomic Similarities and Differences.</title>
        <authorList>
            <person name="Dluhosova J."/>
            <person name="Istvanek J."/>
            <person name="Nedelnik J."/>
            <person name="Repkova J."/>
        </authorList>
    </citation>
    <scope>NUCLEOTIDE SEQUENCE [LARGE SCALE GENOMIC DNA]</scope>
    <source>
        <strain evidence="2">cv. 10/8</strain>
        <tissue evidence="1">Leaf</tissue>
    </source>
</reference>
<accession>A0A392PQH0</accession>
<evidence type="ECO:0000313" key="2">
    <source>
        <dbReference type="Proteomes" id="UP000265520"/>
    </source>
</evidence>
<protein>
    <submittedName>
        <fullName evidence="1">Uncharacterized protein</fullName>
    </submittedName>
</protein>
<dbReference type="EMBL" id="LXQA010092017">
    <property type="protein sequence ID" value="MCI14343.1"/>
    <property type="molecule type" value="Genomic_DNA"/>
</dbReference>
<evidence type="ECO:0000313" key="1">
    <source>
        <dbReference type="EMBL" id="MCI14343.1"/>
    </source>
</evidence>
<dbReference type="AlphaFoldDB" id="A0A392PQH0"/>
<dbReference type="Proteomes" id="UP000265520">
    <property type="component" value="Unassembled WGS sequence"/>
</dbReference>
<comment type="caution">
    <text evidence="1">The sequence shown here is derived from an EMBL/GenBank/DDBJ whole genome shotgun (WGS) entry which is preliminary data.</text>
</comment>
<sequence length="70" mass="7496">EGQWGLSVMVQDNDGLVAAATTCTELMGGGAIEAKTRAFVHVVEFVREIGDFLLETYAKEGGGFQQYGIL</sequence>